<name>A0A9Q0M702_BLOTA</name>
<protein>
    <recommendedName>
        <fullName evidence="3">CCHC-type domain-containing protein</fullName>
    </recommendedName>
</protein>
<proteinExistence type="predicted"/>
<dbReference type="GO" id="GO:0008270">
    <property type="term" value="F:zinc ion binding"/>
    <property type="evidence" value="ECO:0007669"/>
    <property type="project" value="UniProtKB-KW"/>
</dbReference>
<dbReference type="InterPro" id="IPR005312">
    <property type="entry name" value="DUF1759"/>
</dbReference>
<dbReference type="PANTHER" id="PTHR47331:SF1">
    <property type="entry name" value="GAG-LIKE PROTEIN"/>
    <property type="match status" value="1"/>
</dbReference>
<dbReference type="EMBL" id="JAPWDV010000003">
    <property type="protein sequence ID" value="KAJ6218657.1"/>
    <property type="molecule type" value="Genomic_DNA"/>
</dbReference>
<dbReference type="GO" id="GO:0003676">
    <property type="term" value="F:nucleic acid binding"/>
    <property type="evidence" value="ECO:0007669"/>
    <property type="project" value="InterPro"/>
</dbReference>
<keyword evidence="1" id="KW-0479">Metal-binding</keyword>
<feature type="region of interest" description="Disordered" evidence="2">
    <location>
        <begin position="95"/>
        <end position="123"/>
    </location>
</feature>
<dbReference type="PANTHER" id="PTHR47331">
    <property type="entry name" value="PHD-TYPE DOMAIN-CONTAINING PROTEIN"/>
    <property type="match status" value="1"/>
</dbReference>
<organism evidence="4 5">
    <name type="scientific">Blomia tropicalis</name>
    <name type="common">Mite</name>
    <dbReference type="NCBI Taxonomy" id="40697"/>
    <lineage>
        <taxon>Eukaryota</taxon>
        <taxon>Metazoa</taxon>
        <taxon>Ecdysozoa</taxon>
        <taxon>Arthropoda</taxon>
        <taxon>Chelicerata</taxon>
        <taxon>Arachnida</taxon>
        <taxon>Acari</taxon>
        <taxon>Acariformes</taxon>
        <taxon>Sarcoptiformes</taxon>
        <taxon>Astigmata</taxon>
        <taxon>Glycyphagoidea</taxon>
        <taxon>Echimyopodidae</taxon>
        <taxon>Blomia</taxon>
    </lineage>
</organism>
<evidence type="ECO:0000256" key="1">
    <source>
        <dbReference type="PROSITE-ProRule" id="PRU00047"/>
    </source>
</evidence>
<comment type="caution">
    <text evidence="4">The sequence shown here is derived from an EMBL/GenBank/DDBJ whole genome shotgun (WGS) entry which is preliminary data.</text>
</comment>
<dbReference type="PROSITE" id="PS50158">
    <property type="entry name" value="ZF_CCHC"/>
    <property type="match status" value="1"/>
</dbReference>
<dbReference type="Proteomes" id="UP001142055">
    <property type="component" value="Chromosome 3"/>
</dbReference>
<keyword evidence="1" id="KW-0862">Zinc</keyword>
<gene>
    <name evidence="4" type="ORF">RDWZM_009814</name>
</gene>
<evidence type="ECO:0000313" key="5">
    <source>
        <dbReference type="Proteomes" id="UP001142055"/>
    </source>
</evidence>
<sequence>MEPQMVENFKNRRTALRSRITRVFHRQFHEPDNELFAAIEQLSVLEYLIRQYERDLSMHQVPAGVNLNLVEGEWRDHLNQMRGFIARLRISPLVDEEEERSQHSDNQPPNGEGEQRPIEEPNGISSKFDLKELKYVQSFDGKSTEFHNFWAEFETVVDHTDIPSIKKLMFLNDKLSGEAKERIKCYRGDRYEEAKEALKGYYQDDYKIRMDVLAEFQRTPKVTHEYHWESLRLLLNAVAVAQASLENLTDDATSLQHMKSLIHEKLPLSVCAKSPFGTKRDATLEEFLEFLKEYVDMVGRIEEQGRFGGRMEWNGAGPRQHRQITPTNGYERNVHCDFCGDRHRTYNCNYEMSPDARMSIVKNKRLCMRCLRHGHKARDCESTYTCNYCSQSHSTLICTHPRRHTQSEVPE</sequence>
<evidence type="ECO:0000313" key="4">
    <source>
        <dbReference type="EMBL" id="KAJ6218657.1"/>
    </source>
</evidence>
<keyword evidence="5" id="KW-1185">Reference proteome</keyword>
<dbReference type="InterPro" id="IPR001878">
    <property type="entry name" value="Znf_CCHC"/>
</dbReference>
<evidence type="ECO:0000259" key="3">
    <source>
        <dbReference type="PROSITE" id="PS50158"/>
    </source>
</evidence>
<feature type="domain" description="CCHC-type" evidence="3">
    <location>
        <begin position="367"/>
        <end position="382"/>
    </location>
</feature>
<keyword evidence="1" id="KW-0863">Zinc-finger</keyword>
<reference evidence="4" key="1">
    <citation type="submission" date="2022-12" db="EMBL/GenBank/DDBJ databases">
        <title>Genome assemblies of Blomia tropicalis.</title>
        <authorList>
            <person name="Cui Y."/>
        </authorList>
    </citation>
    <scope>NUCLEOTIDE SEQUENCE</scope>
    <source>
        <tissue evidence="4">Adult mites</tissue>
    </source>
</reference>
<accession>A0A9Q0M702</accession>
<dbReference type="AlphaFoldDB" id="A0A9Q0M702"/>
<dbReference type="Pfam" id="PF03564">
    <property type="entry name" value="DUF1759"/>
    <property type="match status" value="1"/>
</dbReference>
<evidence type="ECO:0000256" key="2">
    <source>
        <dbReference type="SAM" id="MobiDB-lite"/>
    </source>
</evidence>
<dbReference type="OMA" id="PRRYANT"/>